<dbReference type="EMBL" id="JAINUG010000011">
    <property type="protein sequence ID" value="KAJ8414856.1"/>
    <property type="molecule type" value="Genomic_DNA"/>
</dbReference>
<keyword evidence="3" id="KW-1185">Reference proteome</keyword>
<evidence type="ECO:0000256" key="1">
    <source>
        <dbReference type="SAM" id="MobiDB-lite"/>
    </source>
</evidence>
<feature type="region of interest" description="Disordered" evidence="1">
    <location>
        <begin position="296"/>
        <end position="345"/>
    </location>
</feature>
<feature type="region of interest" description="Disordered" evidence="1">
    <location>
        <begin position="1"/>
        <end position="78"/>
    </location>
</feature>
<feature type="region of interest" description="Disordered" evidence="1">
    <location>
        <begin position="915"/>
        <end position="1152"/>
    </location>
</feature>
<proteinExistence type="predicted"/>
<dbReference type="Proteomes" id="UP001221898">
    <property type="component" value="Unassembled WGS sequence"/>
</dbReference>
<gene>
    <name evidence="2" type="ORF">AAFF_G00023790</name>
</gene>
<feature type="compositionally biased region" description="Basic and acidic residues" evidence="1">
    <location>
        <begin position="1083"/>
        <end position="1093"/>
    </location>
</feature>
<feature type="compositionally biased region" description="Basic and acidic residues" evidence="1">
    <location>
        <begin position="1005"/>
        <end position="1019"/>
    </location>
</feature>
<feature type="region of interest" description="Disordered" evidence="1">
    <location>
        <begin position="728"/>
        <end position="828"/>
    </location>
</feature>
<feature type="compositionally biased region" description="Polar residues" evidence="1">
    <location>
        <begin position="1056"/>
        <end position="1066"/>
    </location>
</feature>
<feature type="compositionally biased region" description="Basic and acidic residues" evidence="1">
    <location>
        <begin position="937"/>
        <end position="946"/>
    </location>
</feature>
<evidence type="ECO:0000313" key="2">
    <source>
        <dbReference type="EMBL" id="KAJ8414856.1"/>
    </source>
</evidence>
<feature type="compositionally biased region" description="Basic and acidic residues" evidence="1">
    <location>
        <begin position="32"/>
        <end position="45"/>
    </location>
</feature>
<feature type="compositionally biased region" description="Basic and acidic residues" evidence="1">
    <location>
        <begin position="1"/>
        <end position="10"/>
    </location>
</feature>
<feature type="compositionally biased region" description="Low complexity" evidence="1">
    <location>
        <begin position="1067"/>
        <end position="1081"/>
    </location>
</feature>
<name>A0AAD7T5R9_9TELE</name>
<evidence type="ECO:0000313" key="3">
    <source>
        <dbReference type="Proteomes" id="UP001221898"/>
    </source>
</evidence>
<protein>
    <submittedName>
        <fullName evidence="2">Uncharacterized protein</fullName>
    </submittedName>
</protein>
<comment type="caution">
    <text evidence="2">The sequence shown here is derived from an EMBL/GenBank/DDBJ whole genome shotgun (WGS) entry which is preliminary data.</text>
</comment>
<feature type="compositionally biased region" description="Acidic residues" evidence="1">
    <location>
        <begin position="19"/>
        <end position="31"/>
    </location>
</feature>
<feature type="compositionally biased region" description="Low complexity" evidence="1">
    <location>
        <begin position="728"/>
        <end position="747"/>
    </location>
</feature>
<feature type="compositionally biased region" description="Basic and acidic residues" evidence="1">
    <location>
        <begin position="986"/>
        <end position="995"/>
    </location>
</feature>
<feature type="region of interest" description="Disordered" evidence="1">
    <location>
        <begin position="414"/>
        <end position="463"/>
    </location>
</feature>
<feature type="region of interest" description="Disordered" evidence="1">
    <location>
        <begin position="651"/>
        <end position="689"/>
    </location>
</feature>
<reference evidence="2" key="1">
    <citation type="journal article" date="2023" name="Science">
        <title>Genome structures resolve the early diversification of teleost fishes.</title>
        <authorList>
            <person name="Parey E."/>
            <person name="Louis A."/>
            <person name="Montfort J."/>
            <person name="Bouchez O."/>
            <person name="Roques C."/>
            <person name="Iampietro C."/>
            <person name="Lluch J."/>
            <person name="Castinel A."/>
            <person name="Donnadieu C."/>
            <person name="Desvignes T."/>
            <person name="Floi Bucao C."/>
            <person name="Jouanno E."/>
            <person name="Wen M."/>
            <person name="Mejri S."/>
            <person name="Dirks R."/>
            <person name="Jansen H."/>
            <person name="Henkel C."/>
            <person name="Chen W.J."/>
            <person name="Zahm M."/>
            <person name="Cabau C."/>
            <person name="Klopp C."/>
            <person name="Thompson A.W."/>
            <person name="Robinson-Rechavi M."/>
            <person name="Braasch I."/>
            <person name="Lecointre G."/>
            <person name="Bobe J."/>
            <person name="Postlethwait J.H."/>
            <person name="Berthelot C."/>
            <person name="Roest Crollius H."/>
            <person name="Guiguen Y."/>
        </authorList>
    </citation>
    <scope>NUCLEOTIDE SEQUENCE</scope>
    <source>
        <strain evidence="2">NC1722</strain>
    </source>
</reference>
<feature type="compositionally biased region" description="Acidic residues" evidence="1">
    <location>
        <begin position="961"/>
        <end position="976"/>
    </location>
</feature>
<feature type="compositionally biased region" description="Basic and acidic residues" evidence="1">
    <location>
        <begin position="320"/>
        <end position="340"/>
    </location>
</feature>
<dbReference type="AlphaFoldDB" id="A0AAD7T5R9"/>
<feature type="compositionally biased region" description="Basic and acidic residues" evidence="1">
    <location>
        <begin position="770"/>
        <end position="787"/>
    </location>
</feature>
<accession>A0AAD7T5R9</accession>
<sequence>MGVEDWESKYKVPGNVPDDYFDPEEEQWEDDGDKKRANVPSERKGSRFYQTVDCDALSPDMSPDDTMDSQRKKKYHNHGIGSRDVRLVYKEAGSFEDEISPPEISFIPSAQYLCQQREEQVLQQVTRTEEQEEMRTSYHHSCKDGLIYKTRMWVKNKLKSTLEDYAAFQEQEAAREVEEARVWAGTEYDSSGSDKLQYSMGSEDELDQEAYIVDSAFPVNESYYSQSHYASHYAGYVERSEVYRDNKNFLGKAGDKDPEDALSQLEEPSYENVDPMDELQNLVESVSEYLAEKEEEISKYEPLPKVNKSKLSPQGSLKPEPGKEDQSKEDNLAEGKDHVLAEPAMTGVKNAVTSLFSSLTEKVGSGSKQLSTSVSQKLVSNLPSDGKEPTLPVESGISKILSFVPKTTGTTPVAVVPPASQESPTEKTFSLQSLLPFQSSKPSRPQGSEEEAKPAGAEVQSSGSAFRKGDQIMNMSLGRFSQMFEESILAQKEQPVDFTMYKLKKVQLEMGQMYQANTTNCEPLLEAADLTAKMQRTHGGPYWKNQGLKELSAQTVSVSLSYATTTYTSPGLYSQCRPQQRQPQVPEIRIGYVDEWSAELEKKMHSAEEQLSQPIQKISSIFSTIVLSHLLFKEDLLLEDPLSWEQLALKNHQPPPKTQPKPRETIPPGQATGQRIGGPQKPPEPDKSVLDSSVEVFSGFMSGFKMFSGPSAPSKPTTSSFFSAPQSSFFKSSPSPVPQPQQKSSFFNLPTSLPTDSLKAAQESLPAEETVEKKDISLQEEVVHEEPGLVTGEAKGEGLAKAQPPLEGVQGTPSAGKPQSAVEPPPTKSMFEIAGLSANSFGFMSVAADSGKPFGSLFSSPPTVRKGPQALPTEDRGLLSGFKSFSVSLFQEEKPASAKEEPMVALALSKKLGFPWQTPDMLKPQSPPTVVPQSKGIDIKPLDLKADNTFSETKPDQPTPDSDETEGADSSGDDEPREGSLGKSQSLDKSKENIGVHKQASVDLIEDKTLPESVVKPKEPTFLPETDELKPQASKEKNSLVEPLPLADSKAGLLQDKQSPVDSSHFGSSGNLSQASSQLSSELEERRDPDSYHSYHSSSSYRPANGHTPTWEGEEEGLDEKAPLQDIPQIAPTQSPEPQEKKTEKLSSFLDDGPPLFSPSRLRWLKAINKVRVQLQEAVLVRTNAERAASLQSNSALQFLTT</sequence>
<feature type="compositionally biased region" description="Basic and acidic residues" evidence="1">
    <location>
        <begin position="1027"/>
        <end position="1039"/>
    </location>
</feature>
<organism evidence="2 3">
    <name type="scientific">Aldrovandia affinis</name>
    <dbReference type="NCBI Taxonomy" id="143900"/>
    <lineage>
        <taxon>Eukaryota</taxon>
        <taxon>Metazoa</taxon>
        <taxon>Chordata</taxon>
        <taxon>Craniata</taxon>
        <taxon>Vertebrata</taxon>
        <taxon>Euteleostomi</taxon>
        <taxon>Actinopterygii</taxon>
        <taxon>Neopterygii</taxon>
        <taxon>Teleostei</taxon>
        <taxon>Notacanthiformes</taxon>
        <taxon>Halosauridae</taxon>
        <taxon>Aldrovandia</taxon>
    </lineage>
</organism>
<feature type="compositionally biased region" description="Low complexity" evidence="1">
    <location>
        <begin position="429"/>
        <end position="443"/>
    </location>
</feature>